<evidence type="ECO:0000259" key="1">
    <source>
        <dbReference type="Pfam" id="PF00483"/>
    </source>
</evidence>
<dbReference type="InterPro" id="IPR013446">
    <property type="entry name" value="G1P_cyt_trans-like"/>
</dbReference>
<dbReference type="EC" id="2.7.7.33" evidence="2"/>
<gene>
    <name evidence="2" type="primary">rfbF</name>
    <name evidence="2" type="ORF">ABV298_09435</name>
</gene>
<dbReference type="AlphaFoldDB" id="A0AAU8FQD8"/>
<feature type="domain" description="Nucleotidyl transferase" evidence="1">
    <location>
        <begin position="2"/>
        <end position="230"/>
    </location>
</feature>
<dbReference type="SUPFAM" id="SSF53448">
    <property type="entry name" value="Nucleotide-diphospho-sugar transferases"/>
    <property type="match status" value="1"/>
</dbReference>
<dbReference type="GO" id="GO:0047343">
    <property type="term" value="F:glucose-1-phosphate cytidylyltransferase activity"/>
    <property type="evidence" value="ECO:0007669"/>
    <property type="project" value="UniProtKB-EC"/>
</dbReference>
<sequence>MKVVLLAGGLGTRLSEETVVKPKPMVEVGGSPILWHIMKIYSSHGFNEFVVCLGYKGYVIKEYFANYFLHQSDVTFDMSDNKMEIHNSQAEPWKVTLVDTGQDTMTGGRVKRVAKYLNNEPFMLTYGDGVGAIDVKELVRFHQENNKLLTVTAVQPSGRFGALNITDRNKVESFLEKPKGDGAWINGGFFVCQPEVIDYITNDTTVFEKEPLENIARDGKMVAFRHQGFWKPMDTLRDKQELENLWQSGNAPWKNWN</sequence>
<dbReference type="InterPro" id="IPR029044">
    <property type="entry name" value="Nucleotide-diphossugar_trans"/>
</dbReference>
<dbReference type="PANTHER" id="PTHR47183:SF1">
    <property type="entry name" value="GLUCOSE-1-PHOSPHATE CYTIDYLYLTRANSFERASE"/>
    <property type="match status" value="1"/>
</dbReference>
<keyword evidence="2" id="KW-0808">Transferase</keyword>
<keyword evidence="2" id="KW-0548">Nucleotidyltransferase</keyword>
<dbReference type="RefSeq" id="WP_353721884.1">
    <property type="nucleotide sequence ID" value="NZ_CP159289.1"/>
</dbReference>
<evidence type="ECO:0000313" key="2">
    <source>
        <dbReference type="EMBL" id="XCH26594.1"/>
    </source>
</evidence>
<dbReference type="InterPro" id="IPR005835">
    <property type="entry name" value="NTP_transferase_dom"/>
</dbReference>
<protein>
    <submittedName>
        <fullName evidence="2">Glucose-1-phosphate cytidylyltransferase</fullName>
        <ecNumber evidence="2">2.7.7.33</ecNumber>
    </submittedName>
</protein>
<dbReference type="Gene3D" id="3.90.550.10">
    <property type="entry name" value="Spore Coat Polysaccharide Biosynthesis Protein SpsA, Chain A"/>
    <property type="match status" value="1"/>
</dbReference>
<dbReference type="EMBL" id="CP159289">
    <property type="protein sequence ID" value="XCH26594.1"/>
    <property type="molecule type" value="Genomic_DNA"/>
</dbReference>
<dbReference type="PANTHER" id="PTHR47183">
    <property type="entry name" value="GLUCOSE-1-PHOSPHATE CYTIDYLYLTRANSFERASE-RELATED"/>
    <property type="match status" value="1"/>
</dbReference>
<organism evidence="2">
    <name type="scientific">Dyadobacter sp. 676</name>
    <dbReference type="NCBI Taxonomy" id="3088362"/>
    <lineage>
        <taxon>Bacteria</taxon>
        <taxon>Pseudomonadati</taxon>
        <taxon>Bacteroidota</taxon>
        <taxon>Cytophagia</taxon>
        <taxon>Cytophagales</taxon>
        <taxon>Spirosomataceae</taxon>
        <taxon>Dyadobacter</taxon>
    </lineage>
</organism>
<dbReference type="NCBIfam" id="TIGR02623">
    <property type="entry name" value="G1P_cyt_trans"/>
    <property type="match status" value="1"/>
</dbReference>
<proteinExistence type="predicted"/>
<accession>A0AAU8FQD8</accession>
<dbReference type="GO" id="GO:0009243">
    <property type="term" value="P:O antigen biosynthetic process"/>
    <property type="evidence" value="ECO:0007669"/>
    <property type="project" value="InterPro"/>
</dbReference>
<dbReference type="CDD" id="cd02524">
    <property type="entry name" value="G1P_cytidylyltransferase"/>
    <property type="match status" value="1"/>
</dbReference>
<reference evidence="2" key="1">
    <citation type="submission" date="2024-06" db="EMBL/GenBank/DDBJ databases">
        <title>Sequencing and assembly of the genome of Dyadobacter sp. strain 676, a symbiont of Cyamopsis tetragonoloba.</title>
        <authorList>
            <person name="Guro P."/>
            <person name="Sazanova A."/>
            <person name="Kuznetsova I."/>
            <person name="Belimov A."/>
            <person name="Safronova V."/>
        </authorList>
    </citation>
    <scope>NUCLEOTIDE SEQUENCE</scope>
    <source>
        <strain evidence="2">676</strain>
    </source>
</reference>
<name>A0AAU8FQD8_9BACT</name>
<dbReference type="InterPro" id="IPR046981">
    <property type="entry name" value="G1P_cyt_trans"/>
</dbReference>
<dbReference type="Pfam" id="PF00483">
    <property type="entry name" value="NTP_transferase"/>
    <property type="match status" value="1"/>
</dbReference>